<proteinExistence type="predicted"/>
<dbReference type="WBParaSite" id="MBELARI_LOCUS2803">
    <property type="protein sequence ID" value="MBELARI_LOCUS2803"/>
    <property type="gene ID" value="MBELARI_LOCUS2803"/>
</dbReference>
<feature type="compositionally biased region" description="Acidic residues" evidence="1">
    <location>
        <begin position="595"/>
        <end position="610"/>
    </location>
</feature>
<sequence>MLPRDVSSFDHDPPKDVIEVLPAVRRFYTRGEITLGDYNRNWPIILCCEISKKIGLNLVYKQTVTLTTTGPTPVVTVWFMGISYRYICGYQQINPTLSEEENVREAIGALYNRLSDVGAVPSGIARLCARFELLKPVVLLTLPWFQHLMIKINETLYKDLMFDMPTRPMNETALLVKVESLTKYLQSGQHIIGPTSCGAGVPNVRLPNEKFKEIYDCSGVRSGVIQFLEDYLVEDSDPQKQRKSTTDGSPHPLLLGVPEALTSYLDGLDSRCPIPLAINEFIDFFNGGADKPNRWIHQCHRCYFKQAEPLMPALNHLCSRKTTHCLCQLTNQAISKLLCKRNLGSTYSFKICPKERRIQRSQSTKILMFWDEVRLPAYTSLYKPLPLQDLNNALKRHPRLKTLAVSWFTEENEKQKEKSPRKVLDLVQKRREQKIESAVTPRSRERKRSRDRERKREKAEVPEGPIRSRNQALGTVLSSGRDPISTKVNAKFTDIPFMMCGAIGNARDARLVSRGNGSQSAGRFGLERNDVNFAKAVLKSPDYAPILMEIANYEQNGQLFMPPTRVDQGTIRAPVESKRVANHRSSKSETQVPMDIEEGGTDPEETDQASYEEEAELERKNQERFNNSFSNLDKDWVLMVSKDCHAITLHLRELVQNNRI</sequence>
<organism evidence="2 3">
    <name type="scientific">Mesorhabditis belari</name>
    <dbReference type="NCBI Taxonomy" id="2138241"/>
    <lineage>
        <taxon>Eukaryota</taxon>
        <taxon>Metazoa</taxon>
        <taxon>Ecdysozoa</taxon>
        <taxon>Nematoda</taxon>
        <taxon>Chromadorea</taxon>
        <taxon>Rhabditida</taxon>
        <taxon>Rhabditina</taxon>
        <taxon>Rhabditomorpha</taxon>
        <taxon>Rhabditoidea</taxon>
        <taxon>Rhabditidae</taxon>
        <taxon>Mesorhabditinae</taxon>
        <taxon>Mesorhabditis</taxon>
    </lineage>
</organism>
<evidence type="ECO:0000313" key="2">
    <source>
        <dbReference type="Proteomes" id="UP000887575"/>
    </source>
</evidence>
<reference evidence="3" key="1">
    <citation type="submission" date="2024-02" db="UniProtKB">
        <authorList>
            <consortium name="WormBaseParasite"/>
        </authorList>
    </citation>
    <scope>IDENTIFICATION</scope>
</reference>
<feature type="compositionally biased region" description="Basic and acidic residues" evidence="1">
    <location>
        <begin position="448"/>
        <end position="461"/>
    </location>
</feature>
<dbReference type="Proteomes" id="UP000887575">
    <property type="component" value="Unassembled WGS sequence"/>
</dbReference>
<feature type="compositionally biased region" description="Polar residues" evidence="1">
    <location>
        <begin position="468"/>
        <end position="478"/>
    </location>
</feature>
<name>A0AAF3J8B0_9BILA</name>
<dbReference type="AlphaFoldDB" id="A0AAF3J8B0"/>
<feature type="region of interest" description="Disordered" evidence="1">
    <location>
        <begin position="434"/>
        <end position="480"/>
    </location>
</feature>
<keyword evidence="2" id="KW-1185">Reference proteome</keyword>
<protein>
    <submittedName>
        <fullName evidence="3">Uncharacterized protein</fullName>
    </submittedName>
</protein>
<evidence type="ECO:0000256" key="1">
    <source>
        <dbReference type="SAM" id="MobiDB-lite"/>
    </source>
</evidence>
<evidence type="ECO:0000313" key="3">
    <source>
        <dbReference type="WBParaSite" id="MBELARI_LOCUS2803"/>
    </source>
</evidence>
<feature type="region of interest" description="Disordered" evidence="1">
    <location>
        <begin position="575"/>
        <end position="610"/>
    </location>
</feature>
<accession>A0AAF3J8B0</accession>